<name>A0A1G2IXL7_9BACT</name>
<dbReference type="PANTHER" id="PTHR11994">
    <property type="entry name" value="60S RIBOSOMAL PROTEIN L11-RELATED"/>
    <property type="match status" value="1"/>
</dbReference>
<comment type="subunit">
    <text evidence="5">Part of the 50S ribosomal subunit; part of the 5S rRNA/L5/L18/L25 subcomplex. Contacts the 5S rRNA and the P site tRNA. Forms a bridge to the 30S subunit in the 70S ribosome.</text>
</comment>
<dbReference type="Pfam" id="PF00281">
    <property type="entry name" value="Ribosomal_L5"/>
    <property type="match status" value="1"/>
</dbReference>
<evidence type="ECO:0000256" key="5">
    <source>
        <dbReference type="HAMAP-Rule" id="MF_01333"/>
    </source>
</evidence>
<dbReference type="GO" id="GO:0003735">
    <property type="term" value="F:structural constituent of ribosome"/>
    <property type="evidence" value="ECO:0007669"/>
    <property type="project" value="InterPro"/>
</dbReference>
<dbReference type="InterPro" id="IPR031310">
    <property type="entry name" value="Ribosomal_uL5_N"/>
</dbReference>
<dbReference type="GO" id="GO:0006412">
    <property type="term" value="P:translation"/>
    <property type="evidence" value="ECO:0007669"/>
    <property type="project" value="UniProtKB-UniRule"/>
</dbReference>
<dbReference type="PIRSF" id="PIRSF002161">
    <property type="entry name" value="Ribosomal_L5"/>
    <property type="match status" value="1"/>
</dbReference>
<comment type="function">
    <text evidence="5">This is 1 of the proteins that bind and probably mediate the attachment of the 5S RNA into the large ribosomal subunit, where it forms part of the central protuberance. In the 70S ribosome it contacts protein S13 of the 30S subunit (bridge B1b), connecting the 2 subunits; this bridge is implicated in subunit movement. Contacts the P site tRNA; the 5S rRNA and some of its associated proteins might help stabilize positioning of ribosome-bound tRNAs.</text>
</comment>
<evidence type="ECO:0000313" key="10">
    <source>
        <dbReference type="Proteomes" id="UP000178650"/>
    </source>
</evidence>
<dbReference type="InterPro" id="IPR002132">
    <property type="entry name" value="Ribosomal_uL5"/>
</dbReference>
<evidence type="ECO:0000259" key="7">
    <source>
        <dbReference type="Pfam" id="PF00281"/>
    </source>
</evidence>
<dbReference type="GO" id="GO:0000049">
    <property type="term" value="F:tRNA binding"/>
    <property type="evidence" value="ECO:0007669"/>
    <property type="project" value="UniProtKB-UniRule"/>
</dbReference>
<sequence length="187" mass="21121">MESLKEKYNKEAIPAMMKKFGYKNPMAVPSIKKVVLNSSFGKAVVGKAASEREKIQNLITQDLSLIAGQATNLVKSKKSIAGFKLREGLEIAAVVTLRKSRMWDFLERLVYLSLPRSRDFKGLEPKSVDRNGNLSIGFKEHIFFPEIFTEKEKTIFGLQVTVVTNAKSKEEGLELYKLMGFPMKEVK</sequence>
<feature type="domain" description="Large ribosomal subunit protein uL5 N-terminal" evidence="7">
    <location>
        <begin position="24"/>
        <end position="86"/>
    </location>
</feature>
<dbReference type="FunFam" id="3.30.1440.10:FF:000001">
    <property type="entry name" value="50S ribosomal protein L5"/>
    <property type="match status" value="1"/>
</dbReference>
<feature type="domain" description="Large ribosomal subunit protein uL5 C-terminal" evidence="8">
    <location>
        <begin position="91"/>
        <end position="182"/>
    </location>
</feature>
<dbReference type="InterPro" id="IPR022803">
    <property type="entry name" value="Ribosomal_uL5_dom_sf"/>
</dbReference>
<dbReference type="SUPFAM" id="SSF55282">
    <property type="entry name" value="RL5-like"/>
    <property type="match status" value="1"/>
</dbReference>
<dbReference type="NCBIfam" id="NF000585">
    <property type="entry name" value="PRK00010.1"/>
    <property type="match status" value="1"/>
</dbReference>
<dbReference type="InterPro" id="IPR020930">
    <property type="entry name" value="Ribosomal_uL5_bac-type"/>
</dbReference>
<dbReference type="Proteomes" id="UP000178650">
    <property type="component" value="Unassembled WGS sequence"/>
</dbReference>
<evidence type="ECO:0000259" key="8">
    <source>
        <dbReference type="Pfam" id="PF00673"/>
    </source>
</evidence>
<dbReference type="STRING" id="1802223.A2358_02010"/>
<dbReference type="Pfam" id="PF00673">
    <property type="entry name" value="Ribosomal_L5_C"/>
    <property type="match status" value="1"/>
</dbReference>
<dbReference type="AlphaFoldDB" id="A0A1G2IXL7"/>
<dbReference type="EMBL" id="MHPJ01000011">
    <property type="protein sequence ID" value="OGZ78898.1"/>
    <property type="molecule type" value="Genomic_DNA"/>
</dbReference>
<evidence type="ECO:0000313" key="9">
    <source>
        <dbReference type="EMBL" id="OGZ78898.1"/>
    </source>
</evidence>
<proteinExistence type="inferred from homology"/>
<gene>
    <name evidence="5" type="primary">rplE</name>
    <name evidence="9" type="ORF">A2358_02010</name>
</gene>
<dbReference type="HAMAP" id="MF_01333_B">
    <property type="entry name" value="Ribosomal_uL5_B"/>
    <property type="match status" value="1"/>
</dbReference>
<evidence type="ECO:0000256" key="3">
    <source>
        <dbReference type="ARBA" id="ARBA00023274"/>
    </source>
</evidence>
<keyword evidence="5" id="KW-0820">tRNA-binding</keyword>
<evidence type="ECO:0000256" key="4">
    <source>
        <dbReference type="ARBA" id="ARBA00035245"/>
    </source>
</evidence>
<dbReference type="InterPro" id="IPR031309">
    <property type="entry name" value="Ribosomal_uL5_C"/>
</dbReference>
<keyword evidence="5" id="KW-0694">RNA-binding</keyword>
<keyword evidence="3 5" id="KW-0687">Ribonucleoprotein</keyword>
<dbReference type="GO" id="GO:0019843">
    <property type="term" value="F:rRNA binding"/>
    <property type="evidence" value="ECO:0007669"/>
    <property type="project" value="UniProtKB-UniRule"/>
</dbReference>
<evidence type="ECO:0000256" key="1">
    <source>
        <dbReference type="ARBA" id="ARBA00008553"/>
    </source>
</evidence>
<comment type="similarity">
    <text evidence="1 5 6">Belongs to the universal ribosomal protein uL5 family.</text>
</comment>
<accession>A0A1G2IXL7</accession>
<comment type="caution">
    <text evidence="9">The sequence shown here is derived from an EMBL/GenBank/DDBJ whole genome shotgun (WGS) entry which is preliminary data.</text>
</comment>
<reference evidence="9 10" key="1">
    <citation type="journal article" date="2016" name="Nat. Commun.">
        <title>Thousands of microbial genomes shed light on interconnected biogeochemical processes in an aquifer system.</title>
        <authorList>
            <person name="Anantharaman K."/>
            <person name="Brown C.T."/>
            <person name="Hug L.A."/>
            <person name="Sharon I."/>
            <person name="Castelle C.J."/>
            <person name="Probst A.J."/>
            <person name="Thomas B.C."/>
            <person name="Singh A."/>
            <person name="Wilkins M.J."/>
            <person name="Karaoz U."/>
            <person name="Brodie E.L."/>
            <person name="Williams K.H."/>
            <person name="Hubbard S.S."/>
            <person name="Banfield J.F."/>
        </authorList>
    </citation>
    <scope>NUCLEOTIDE SEQUENCE [LARGE SCALE GENOMIC DNA]</scope>
</reference>
<evidence type="ECO:0000256" key="2">
    <source>
        <dbReference type="ARBA" id="ARBA00022980"/>
    </source>
</evidence>
<dbReference type="GO" id="GO:0005840">
    <property type="term" value="C:ribosome"/>
    <property type="evidence" value="ECO:0007669"/>
    <property type="project" value="UniProtKB-KW"/>
</dbReference>
<dbReference type="GO" id="GO:1990904">
    <property type="term" value="C:ribonucleoprotein complex"/>
    <property type="evidence" value="ECO:0007669"/>
    <property type="project" value="UniProtKB-KW"/>
</dbReference>
<dbReference type="Gene3D" id="3.30.1440.10">
    <property type="match status" value="1"/>
</dbReference>
<evidence type="ECO:0000256" key="6">
    <source>
        <dbReference type="RuleBase" id="RU003930"/>
    </source>
</evidence>
<organism evidence="9 10">
    <name type="scientific">Candidatus Staskawiczbacteria bacterium RIFOXYB1_FULL_37_44</name>
    <dbReference type="NCBI Taxonomy" id="1802223"/>
    <lineage>
        <taxon>Bacteria</taxon>
        <taxon>Candidatus Staskawicziibacteriota</taxon>
    </lineage>
</organism>
<protein>
    <recommendedName>
        <fullName evidence="4 5">Large ribosomal subunit protein uL5</fullName>
    </recommendedName>
</protein>
<keyword evidence="2 5" id="KW-0689">Ribosomal protein</keyword>
<keyword evidence="5" id="KW-0699">rRNA-binding</keyword>